<dbReference type="InterPro" id="IPR017783">
    <property type="entry name" value="ABC_choline_sub-bd"/>
</dbReference>
<evidence type="ECO:0000256" key="1">
    <source>
        <dbReference type="SAM" id="SignalP"/>
    </source>
</evidence>
<evidence type="ECO:0000313" key="4">
    <source>
        <dbReference type="Proteomes" id="UP000072660"/>
    </source>
</evidence>
<feature type="signal peptide" evidence="1">
    <location>
        <begin position="1"/>
        <end position="21"/>
    </location>
</feature>
<dbReference type="CDD" id="cd13640">
    <property type="entry name" value="PBP2_ChoX"/>
    <property type="match status" value="1"/>
</dbReference>
<reference evidence="3 4" key="1">
    <citation type="submission" date="2016-02" db="EMBL/GenBank/DDBJ databases">
        <authorList>
            <person name="Wen L."/>
            <person name="He K."/>
            <person name="Yang H."/>
        </authorList>
    </citation>
    <scope>NUCLEOTIDE SEQUENCE [LARGE SCALE GENOMIC DNA]</scope>
    <source>
        <strain evidence="3 4">CV58</strain>
    </source>
</reference>
<keyword evidence="4" id="KW-1185">Reference proteome</keyword>
<dbReference type="SUPFAM" id="SSF53850">
    <property type="entry name" value="Periplasmic binding protein-like II"/>
    <property type="match status" value="1"/>
</dbReference>
<dbReference type="EMBL" id="LSZO01000188">
    <property type="protein sequence ID" value="KXU36133.1"/>
    <property type="molecule type" value="Genomic_DNA"/>
</dbReference>
<dbReference type="RefSeq" id="WP_068392034.1">
    <property type="nucleotide sequence ID" value="NZ_LSZO01000188.1"/>
</dbReference>
<organism evidence="3 4">
    <name type="scientific">Ventosimonas gracilis</name>
    <dbReference type="NCBI Taxonomy" id="1680762"/>
    <lineage>
        <taxon>Bacteria</taxon>
        <taxon>Pseudomonadati</taxon>
        <taxon>Pseudomonadota</taxon>
        <taxon>Gammaproteobacteria</taxon>
        <taxon>Pseudomonadales</taxon>
        <taxon>Ventosimonadaceae</taxon>
        <taxon>Ventosimonas</taxon>
    </lineage>
</organism>
<name>A0A139SNC8_9GAMM</name>
<feature type="chain" id="PRO_5007299288" evidence="1">
    <location>
        <begin position="22"/>
        <end position="313"/>
    </location>
</feature>
<dbReference type="GO" id="GO:0043190">
    <property type="term" value="C:ATP-binding cassette (ABC) transporter complex"/>
    <property type="evidence" value="ECO:0007669"/>
    <property type="project" value="InterPro"/>
</dbReference>
<protein>
    <submittedName>
        <fullName evidence="3">Glycine/betaine ABC transporter substrate-binding protein</fullName>
    </submittedName>
</protein>
<dbReference type="GO" id="GO:0042597">
    <property type="term" value="C:periplasmic space"/>
    <property type="evidence" value="ECO:0007669"/>
    <property type="project" value="InterPro"/>
</dbReference>
<dbReference type="InterPro" id="IPR007210">
    <property type="entry name" value="ABC_Gly_betaine_transp_sub-bd"/>
</dbReference>
<sequence length="313" mass="34331">MKTIIKHSALLALLFTGTATAAEPASCQSIRFAEVGWADIAATTGIAAVITEGLGYKPSKTLASVPIAFAGVGNKSIDVFLGYWMPTMDEMIEPFLQRGTVKVLEKANLEGAKYTLAVPAYTYDAGLKSFQDLARFKDALNSKIYAIEPGNDGNRAVEDMIKRNLFDTKGFSLVESSEAGMLVQVQRAVKKQEPIVFLGWEPHPMNTQFDIRYLDGGDETLFGADFGAAKIWTVIPPDYESRCPNIGKFLNNLQFTVGVESELMEKILEKENPNTTAANWLRSHPDWLERWLDGVTAFDGSDGLAAVKQHLGL</sequence>
<dbReference type="NCBIfam" id="TIGR03414">
    <property type="entry name" value="ABC_choline_bnd"/>
    <property type="match status" value="1"/>
</dbReference>
<dbReference type="Proteomes" id="UP000072660">
    <property type="component" value="Unassembled WGS sequence"/>
</dbReference>
<dbReference type="GO" id="GO:0022857">
    <property type="term" value="F:transmembrane transporter activity"/>
    <property type="evidence" value="ECO:0007669"/>
    <property type="project" value="InterPro"/>
</dbReference>
<evidence type="ECO:0000259" key="2">
    <source>
        <dbReference type="Pfam" id="PF04069"/>
    </source>
</evidence>
<feature type="domain" description="ABC-type glycine betaine transport system substrate-binding" evidence="2">
    <location>
        <begin position="29"/>
        <end position="282"/>
    </location>
</feature>
<comment type="caution">
    <text evidence="3">The sequence shown here is derived from an EMBL/GenBank/DDBJ whole genome shotgun (WGS) entry which is preliminary data.</text>
</comment>
<keyword evidence="1" id="KW-0732">Signal</keyword>
<dbReference type="OrthoDB" id="9787902at2"/>
<dbReference type="Gene3D" id="3.40.190.100">
    <property type="entry name" value="Glycine betaine-binding periplasmic protein, domain 2"/>
    <property type="match status" value="1"/>
</dbReference>
<accession>A0A139SNC8</accession>
<evidence type="ECO:0000313" key="3">
    <source>
        <dbReference type="EMBL" id="KXU36133.1"/>
    </source>
</evidence>
<proteinExistence type="predicted"/>
<dbReference type="AlphaFoldDB" id="A0A139SNC8"/>
<gene>
    <name evidence="3" type="ORF">AXE65_05630</name>
</gene>
<dbReference type="GO" id="GO:0015871">
    <property type="term" value="P:choline transport"/>
    <property type="evidence" value="ECO:0007669"/>
    <property type="project" value="InterPro"/>
</dbReference>
<dbReference type="Gene3D" id="3.40.190.10">
    <property type="entry name" value="Periplasmic binding protein-like II"/>
    <property type="match status" value="1"/>
</dbReference>
<dbReference type="Pfam" id="PF04069">
    <property type="entry name" value="OpuAC"/>
    <property type="match status" value="1"/>
</dbReference>
<dbReference type="GO" id="GO:0033265">
    <property type="term" value="F:choline binding"/>
    <property type="evidence" value="ECO:0007669"/>
    <property type="project" value="InterPro"/>
</dbReference>